<protein>
    <recommendedName>
        <fullName evidence="3">Lipoprotein</fullName>
    </recommendedName>
</protein>
<sequence length="135" mass="15348">MMKKLLSTLVTVSLLFSCYKSNDDYLLIKQIIGDSLVSNKEFKVLVLSLDGCIYCLDDAVYKINIDGSIDALILTSKNENTSKIFLKNINESISTYTYKGEIPPDFFLKNELKIILFDIDGGKIVKKEPYEIFKN</sequence>
<dbReference type="RefSeq" id="WP_241274427.1">
    <property type="nucleotide sequence ID" value="NZ_JAKZGS010000004.1"/>
</dbReference>
<comment type="caution">
    <text evidence="1">The sequence shown here is derived from an EMBL/GenBank/DDBJ whole genome shotgun (WGS) entry which is preliminary data.</text>
</comment>
<reference evidence="1" key="1">
    <citation type="submission" date="2022-03" db="EMBL/GenBank/DDBJ databases">
        <title>De novo assembled genomes of Belliella spp. (Cyclobacteriaceae) strains.</title>
        <authorList>
            <person name="Szabo A."/>
            <person name="Korponai K."/>
            <person name="Felfoldi T."/>
        </authorList>
    </citation>
    <scope>NUCLEOTIDE SEQUENCE</scope>
    <source>
        <strain evidence="1">DSM 107340</strain>
    </source>
</reference>
<dbReference type="EMBL" id="JAKZGS010000004">
    <property type="protein sequence ID" value="MCH7397916.1"/>
    <property type="molecule type" value="Genomic_DNA"/>
</dbReference>
<name>A0ABS9UMS3_9BACT</name>
<dbReference type="Proteomes" id="UP001165488">
    <property type="component" value="Unassembled WGS sequence"/>
</dbReference>
<dbReference type="PROSITE" id="PS51257">
    <property type="entry name" value="PROKAR_LIPOPROTEIN"/>
    <property type="match status" value="1"/>
</dbReference>
<accession>A0ABS9UMS3</accession>
<evidence type="ECO:0008006" key="3">
    <source>
        <dbReference type="Google" id="ProtNLM"/>
    </source>
</evidence>
<evidence type="ECO:0000313" key="1">
    <source>
        <dbReference type="EMBL" id="MCH7397916.1"/>
    </source>
</evidence>
<organism evidence="1 2">
    <name type="scientific">Belliella calami</name>
    <dbReference type="NCBI Taxonomy" id="2923436"/>
    <lineage>
        <taxon>Bacteria</taxon>
        <taxon>Pseudomonadati</taxon>
        <taxon>Bacteroidota</taxon>
        <taxon>Cytophagia</taxon>
        <taxon>Cytophagales</taxon>
        <taxon>Cyclobacteriaceae</taxon>
        <taxon>Belliella</taxon>
    </lineage>
</organism>
<keyword evidence="2" id="KW-1185">Reference proteome</keyword>
<gene>
    <name evidence="1" type="ORF">MM236_07945</name>
</gene>
<evidence type="ECO:0000313" key="2">
    <source>
        <dbReference type="Proteomes" id="UP001165488"/>
    </source>
</evidence>
<proteinExistence type="predicted"/>